<name>A0A8I6RTP0_CIMLE</name>
<evidence type="ECO:0000313" key="7">
    <source>
        <dbReference type="EnsemblMetazoa" id="XP_014249472.1"/>
    </source>
</evidence>
<evidence type="ECO:0000256" key="2">
    <source>
        <dbReference type="ARBA" id="ARBA00022771"/>
    </source>
</evidence>
<dbReference type="GO" id="GO:0061630">
    <property type="term" value="F:ubiquitin protein ligase activity"/>
    <property type="evidence" value="ECO:0007669"/>
    <property type="project" value="TreeGrafter"/>
</dbReference>
<organism evidence="7 8">
    <name type="scientific">Cimex lectularius</name>
    <name type="common">Bed bug</name>
    <name type="synonym">Acanthia lectularia</name>
    <dbReference type="NCBI Taxonomy" id="79782"/>
    <lineage>
        <taxon>Eukaryota</taxon>
        <taxon>Metazoa</taxon>
        <taxon>Ecdysozoa</taxon>
        <taxon>Arthropoda</taxon>
        <taxon>Hexapoda</taxon>
        <taxon>Insecta</taxon>
        <taxon>Pterygota</taxon>
        <taxon>Neoptera</taxon>
        <taxon>Paraneoptera</taxon>
        <taxon>Hemiptera</taxon>
        <taxon>Heteroptera</taxon>
        <taxon>Panheteroptera</taxon>
        <taxon>Cimicomorpha</taxon>
        <taxon>Cimicidae</taxon>
        <taxon>Cimex</taxon>
    </lineage>
</organism>
<dbReference type="OMA" id="KIKHLAM"/>
<dbReference type="PANTHER" id="PTHR22763:SF190">
    <property type="entry name" value="RING FINGER PROTEIN 24"/>
    <property type="match status" value="1"/>
</dbReference>
<feature type="transmembrane region" description="Helical" evidence="5">
    <location>
        <begin position="164"/>
        <end position="190"/>
    </location>
</feature>
<dbReference type="GeneID" id="106666649"/>
<evidence type="ECO:0000256" key="1">
    <source>
        <dbReference type="ARBA" id="ARBA00022723"/>
    </source>
</evidence>
<evidence type="ECO:0000256" key="4">
    <source>
        <dbReference type="PROSITE-ProRule" id="PRU00175"/>
    </source>
</evidence>
<dbReference type="InterPro" id="IPR013083">
    <property type="entry name" value="Znf_RING/FYVE/PHD"/>
</dbReference>
<keyword evidence="5" id="KW-0472">Membrane</keyword>
<evidence type="ECO:0000256" key="3">
    <source>
        <dbReference type="ARBA" id="ARBA00022833"/>
    </source>
</evidence>
<dbReference type="AlphaFoldDB" id="A0A8I6RTP0"/>
<dbReference type="GO" id="GO:0012505">
    <property type="term" value="C:endomembrane system"/>
    <property type="evidence" value="ECO:0007669"/>
    <property type="project" value="TreeGrafter"/>
</dbReference>
<feature type="domain" description="RING-type" evidence="6">
    <location>
        <begin position="280"/>
        <end position="318"/>
    </location>
</feature>
<feature type="transmembrane region" description="Helical" evidence="5">
    <location>
        <begin position="56"/>
        <end position="74"/>
    </location>
</feature>
<keyword evidence="1" id="KW-0479">Metal-binding</keyword>
<feature type="transmembrane region" description="Helical" evidence="5">
    <location>
        <begin position="202"/>
        <end position="225"/>
    </location>
</feature>
<dbReference type="SUPFAM" id="SSF57850">
    <property type="entry name" value="RING/U-box"/>
    <property type="match status" value="1"/>
</dbReference>
<keyword evidence="3" id="KW-0862">Zinc</keyword>
<dbReference type="Pfam" id="PF13639">
    <property type="entry name" value="zf-RING_2"/>
    <property type="match status" value="1"/>
</dbReference>
<dbReference type="Proteomes" id="UP000494040">
    <property type="component" value="Unassembled WGS sequence"/>
</dbReference>
<dbReference type="GO" id="GO:0008270">
    <property type="term" value="F:zinc ion binding"/>
    <property type="evidence" value="ECO:0007669"/>
    <property type="project" value="UniProtKB-KW"/>
</dbReference>
<reference evidence="7" key="1">
    <citation type="submission" date="2022-01" db="UniProtKB">
        <authorList>
            <consortium name="EnsemblMetazoa"/>
        </authorList>
    </citation>
    <scope>IDENTIFICATION</scope>
</reference>
<evidence type="ECO:0000259" key="6">
    <source>
        <dbReference type="PROSITE" id="PS50089"/>
    </source>
</evidence>
<dbReference type="InterPro" id="IPR001841">
    <property type="entry name" value="Znf_RING"/>
</dbReference>
<dbReference type="EnsemblMetazoa" id="XM_014393986.2">
    <property type="protein sequence ID" value="XP_014249472.1"/>
    <property type="gene ID" value="LOC106666649"/>
</dbReference>
<feature type="transmembrane region" description="Helical" evidence="5">
    <location>
        <begin position="133"/>
        <end position="152"/>
    </location>
</feature>
<dbReference type="SMART" id="SM00184">
    <property type="entry name" value="RING"/>
    <property type="match status" value="1"/>
</dbReference>
<dbReference type="RefSeq" id="XP_014249472.1">
    <property type="nucleotide sequence ID" value="XM_014393986.2"/>
</dbReference>
<sequence length="324" mass="38223">MVLLANYLYPISGMRGIALQIKEHWCCIKTGVVKFLLRVYRPLDNLERAMMQLQNLWTMINQMMFFILCDLVLVPGQRVTCLYTLMFYNVIAYCVSYIKELIEKEDWSPYVHITEHSNIKHLAMSATKIVLEWTKAVTFIITVVFMLLVFGLEQGLENYKPTLLYTIFTWTYYLITEKVFIELSLSFITYLQISYLDNLESLWVPVIMQVSTAIISLLFAIPVLLNSQYKCFLLGIYNNVYLRLKDTYYKSFNDLNTERNILKQYRYATRDELVKFDDVCAICLNPMKLARFTPCHHIFHGDCLRKCLKTSNQCPICKREFVFE</sequence>
<dbReference type="PANTHER" id="PTHR22763">
    <property type="entry name" value="RING ZINC FINGER PROTEIN"/>
    <property type="match status" value="1"/>
</dbReference>
<keyword evidence="8" id="KW-1185">Reference proteome</keyword>
<proteinExistence type="predicted"/>
<dbReference type="PROSITE" id="PS50089">
    <property type="entry name" value="ZF_RING_2"/>
    <property type="match status" value="1"/>
</dbReference>
<dbReference type="GO" id="GO:0043161">
    <property type="term" value="P:proteasome-mediated ubiquitin-dependent protein catabolic process"/>
    <property type="evidence" value="ECO:0007669"/>
    <property type="project" value="TreeGrafter"/>
</dbReference>
<protein>
    <recommendedName>
        <fullName evidence="6">RING-type domain-containing protein</fullName>
    </recommendedName>
</protein>
<dbReference type="Gene3D" id="3.30.40.10">
    <property type="entry name" value="Zinc/RING finger domain, C3HC4 (zinc finger)"/>
    <property type="match status" value="1"/>
</dbReference>
<dbReference type="OrthoDB" id="4752984at2759"/>
<dbReference type="InterPro" id="IPR050731">
    <property type="entry name" value="HRD1_E3_ubiq-ligases"/>
</dbReference>
<evidence type="ECO:0000256" key="5">
    <source>
        <dbReference type="SAM" id="Phobius"/>
    </source>
</evidence>
<evidence type="ECO:0000313" key="8">
    <source>
        <dbReference type="Proteomes" id="UP000494040"/>
    </source>
</evidence>
<keyword evidence="5" id="KW-0812">Transmembrane</keyword>
<keyword evidence="5" id="KW-1133">Transmembrane helix</keyword>
<keyword evidence="2 4" id="KW-0863">Zinc-finger</keyword>
<accession>A0A8I6RTP0</accession>